<feature type="non-terminal residue" evidence="11">
    <location>
        <position position="1"/>
    </location>
</feature>
<evidence type="ECO:0000313" key="11">
    <source>
        <dbReference type="EMBL" id="GMR62603.1"/>
    </source>
</evidence>
<evidence type="ECO:0000256" key="2">
    <source>
        <dbReference type="ARBA" id="ARBA00022630"/>
    </source>
</evidence>
<dbReference type="InterPro" id="IPR008259">
    <property type="entry name" value="FMN_hydac_DH_AS"/>
</dbReference>
<comment type="catalytic activity">
    <reaction evidence="7">
        <text>2-hydroxyoctanoate + O2 = 2-oxooctanoate + H2O2</text>
        <dbReference type="Rhea" id="RHEA:67940"/>
        <dbReference type="ChEBI" id="CHEBI:15379"/>
        <dbReference type="ChEBI" id="CHEBI:16240"/>
        <dbReference type="ChEBI" id="CHEBI:133514"/>
        <dbReference type="ChEBI" id="CHEBI:176689"/>
    </reaction>
    <physiologicalReaction direction="left-to-right" evidence="7">
        <dbReference type="Rhea" id="RHEA:67941"/>
    </physiologicalReaction>
</comment>
<dbReference type="InterPro" id="IPR013785">
    <property type="entry name" value="Aldolase_TIM"/>
</dbReference>
<dbReference type="CDD" id="cd02809">
    <property type="entry name" value="alpha_hydroxyacid_oxid_FMN"/>
    <property type="match status" value="1"/>
</dbReference>
<dbReference type="GO" id="GO:0010181">
    <property type="term" value="F:FMN binding"/>
    <property type="evidence" value="ECO:0007669"/>
    <property type="project" value="InterPro"/>
</dbReference>
<evidence type="ECO:0000256" key="3">
    <source>
        <dbReference type="ARBA" id="ARBA00022643"/>
    </source>
</evidence>
<comment type="caution">
    <text evidence="11">The sequence shown here is derived from an EMBL/GenBank/DDBJ whole genome shotgun (WGS) entry which is preliminary data.</text>
</comment>
<dbReference type="Gene3D" id="3.20.20.70">
    <property type="entry name" value="Aldolase class I"/>
    <property type="match status" value="1"/>
</dbReference>
<dbReference type="Pfam" id="PF01070">
    <property type="entry name" value="FMN_dh"/>
    <property type="match status" value="1"/>
</dbReference>
<dbReference type="InterPro" id="IPR012133">
    <property type="entry name" value="Alpha-hydoxy_acid_DH_FMN"/>
</dbReference>
<evidence type="ECO:0000256" key="7">
    <source>
        <dbReference type="ARBA" id="ARBA00029327"/>
    </source>
</evidence>
<feature type="binding site" evidence="9">
    <location>
        <begin position="88"/>
        <end position="90"/>
    </location>
    <ligand>
        <name>FMN</name>
        <dbReference type="ChEBI" id="CHEBI:58210"/>
    </ligand>
</feature>
<gene>
    <name evidence="11" type="ORF">PMAYCL1PPCAC_32798</name>
</gene>
<evidence type="ECO:0000256" key="6">
    <source>
        <dbReference type="ARBA" id="ARBA00029325"/>
    </source>
</evidence>
<feature type="binding site" evidence="9">
    <location>
        <position position="141"/>
    </location>
    <ligand>
        <name>glyoxylate</name>
        <dbReference type="ChEBI" id="CHEBI:36655"/>
    </ligand>
</feature>
<dbReference type="GO" id="GO:0005782">
    <property type="term" value="C:peroxisomal matrix"/>
    <property type="evidence" value="ECO:0007669"/>
    <property type="project" value="TreeGrafter"/>
</dbReference>
<dbReference type="PROSITE" id="PS51349">
    <property type="entry name" value="FMN_HYDROXY_ACID_DH_2"/>
    <property type="match status" value="1"/>
</dbReference>
<feature type="binding site" evidence="9">
    <location>
        <position position="117"/>
    </location>
    <ligand>
        <name>FMN</name>
        <dbReference type="ChEBI" id="CHEBI:58210"/>
    </ligand>
</feature>
<dbReference type="PANTHER" id="PTHR10578:SF149">
    <property type="entry name" value="2-HYDROXYACID OXIDASE 2"/>
    <property type="match status" value="1"/>
</dbReference>
<feature type="binding site" evidence="9">
    <location>
        <position position="176"/>
    </location>
    <ligand>
        <name>glyoxylate</name>
        <dbReference type="ChEBI" id="CHEBI:36655"/>
    </ligand>
</feature>
<feature type="binding site" evidence="9">
    <location>
        <begin position="299"/>
        <end position="303"/>
    </location>
    <ligand>
        <name>FMN</name>
        <dbReference type="ChEBI" id="CHEBI:58210"/>
    </ligand>
</feature>
<evidence type="ECO:0000256" key="1">
    <source>
        <dbReference type="ARBA" id="ARBA00001917"/>
    </source>
</evidence>
<evidence type="ECO:0000256" key="9">
    <source>
        <dbReference type="PIRSR" id="PIRSR000138-2"/>
    </source>
</evidence>
<evidence type="ECO:0000256" key="5">
    <source>
        <dbReference type="ARBA" id="ARBA00024042"/>
    </source>
</evidence>
<evidence type="ECO:0000313" key="12">
    <source>
        <dbReference type="Proteomes" id="UP001328107"/>
    </source>
</evidence>
<feature type="binding site" evidence="9">
    <location>
        <position position="268"/>
    </location>
    <ligand>
        <name>glyoxylate</name>
        <dbReference type="ChEBI" id="CHEBI:36655"/>
    </ligand>
</feature>
<reference evidence="12" key="1">
    <citation type="submission" date="2022-10" db="EMBL/GenBank/DDBJ databases">
        <title>Genome assembly of Pristionchus species.</title>
        <authorList>
            <person name="Yoshida K."/>
            <person name="Sommer R.J."/>
        </authorList>
    </citation>
    <scope>NUCLEOTIDE SEQUENCE [LARGE SCALE GENOMIC DNA]</scope>
    <source>
        <strain evidence="12">RS5460</strain>
    </source>
</reference>
<keyword evidence="3 9" id="KW-0288">FMN</keyword>
<accession>A0AAN5DG44</accession>
<feature type="binding site" evidence="9">
    <location>
        <position position="266"/>
    </location>
    <ligand>
        <name>FMN</name>
        <dbReference type="ChEBI" id="CHEBI:58210"/>
    </ligand>
</feature>
<dbReference type="GO" id="GO:0003973">
    <property type="term" value="F:(S)-2-hydroxy-acid oxidase activity"/>
    <property type="evidence" value="ECO:0007669"/>
    <property type="project" value="UniProtKB-EC"/>
</dbReference>
<proteinExistence type="inferred from homology"/>
<dbReference type="EMBL" id="BTRK01000006">
    <property type="protein sequence ID" value="GMR62603.1"/>
    <property type="molecule type" value="Genomic_DNA"/>
</dbReference>
<dbReference type="SUPFAM" id="SSF51395">
    <property type="entry name" value="FMN-linked oxidoreductases"/>
    <property type="match status" value="1"/>
</dbReference>
<organism evidence="11 12">
    <name type="scientific">Pristionchus mayeri</name>
    <dbReference type="NCBI Taxonomy" id="1317129"/>
    <lineage>
        <taxon>Eukaryota</taxon>
        <taxon>Metazoa</taxon>
        <taxon>Ecdysozoa</taxon>
        <taxon>Nematoda</taxon>
        <taxon>Chromadorea</taxon>
        <taxon>Rhabditida</taxon>
        <taxon>Rhabditina</taxon>
        <taxon>Diplogasteromorpha</taxon>
        <taxon>Diplogasteroidea</taxon>
        <taxon>Neodiplogasteridae</taxon>
        <taxon>Pristionchus</taxon>
    </lineage>
</organism>
<dbReference type="FunFam" id="3.20.20.70:FF:000029">
    <property type="entry name" value="L-lactate dehydrogenase"/>
    <property type="match status" value="1"/>
</dbReference>
<evidence type="ECO:0000259" key="10">
    <source>
        <dbReference type="PROSITE" id="PS51349"/>
    </source>
</evidence>
<evidence type="ECO:0000256" key="4">
    <source>
        <dbReference type="ARBA" id="ARBA00023002"/>
    </source>
</evidence>
<dbReference type="InterPro" id="IPR037396">
    <property type="entry name" value="FMN_HAD"/>
</dbReference>
<dbReference type="InterPro" id="IPR000262">
    <property type="entry name" value="FMN-dep_DH"/>
</dbReference>
<keyword evidence="4" id="KW-0560">Oxidoreductase</keyword>
<keyword evidence="12" id="KW-1185">Reference proteome</keyword>
<feature type="active site" description="Proton acceptor" evidence="8">
    <location>
        <position position="268"/>
    </location>
</feature>
<protein>
    <recommendedName>
        <fullName evidence="10">FMN hydroxy acid dehydrogenase domain-containing protein</fullName>
    </recommendedName>
</protein>
<comment type="catalytic activity">
    <reaction evidence="6">
        <text>a (2S)-2-hydroxycarboxylate + O2 = a 2-oxocarboxylate + H2O2</text>
        <dbReference type="Rhea" id="RHEA:16789"/>
        <dbReference type="ChEBI" id="CHEBI:15379"/>
        <dbReference type="ChEBI" id="CHEBI:16240"/>
        <dbReference type="ChEBI" id="CHEBI:35179"/>
        <dbReference type="ChEBI" id="CHEBI:58123"/>
        <dbReference type="EC" id="1.1.3.15"/>
    </reaction>
    <physiologicalReaction direction="left-to-right" evidence="6">
        <dbReference type="Rhea" id="RHEA:16790"/>
    </physiologicalReaction>
</comment>
<feature type="binding site" evidence="9">
    <location>
        <position position="139"/>
    </location>
    <ligand>
        <name>FMN</name>
        <dbReference type="ChEBI" id="CHEBI:58210"/>
    </ligand>
</feature>
<feature type="binding site" evidence="9">
    <location>
        <position position="167"/>
    </location>
    <ligand>
        <name>glyoxylate</name>
        <dbReference type="ChEBI" id="CHEBI:36655"/>
    </ligand>
</feature>
<sequence>IITFQMSATIPSGLLTVNDYEKAATSLLPVHPRDYYNGGAEDEVTLRENTRAFEDYTIRPFCLRDASSCSLSASFLSHSLAHPIAIAPTAFHRMAHPEGELATVRGAKASKSLMIASSWSTTPLEDMKKEAGSHSMWFQLYVYKDRELTKSIVRRAEAAGFSAIVLTVDTPMLGRRLADRRNRFQLPAHLKFANFASVAQEKMPSASNEASAFMNYVSGQIDPTLTWRDVRELTKSTSLPVIVKGVMRAEDAVEAVSSGVKGIIVSNHGGRQIDSGPATIHILREIVEAVQGKVPVWMDGGVRNGRDIFKALALGATGVFVGRPVLWGLTVAGEAGVAHVMEILKLELEHTMRLAGCPTIESIRAAKDIVVHKSFFARL</sequence>
<feature type="domain" description="FMN hydroxy acid dehydrogenase" evidence="10">
    <location>
        <begin position="9"/>
        <end position="373"/>
    </location>
</feature>
<name>A0AAN5DG44_9BILA</name>
<keyword evidence="2 9" id="KW-0285">Flavoprotein</keyword>
<dbReference type="PROSITE" id="PS00557">
    <property type="entry name" value="FMN_HYDROXY_ACID_DH_1"/>
    <property type="match status" value="1"/>
</dbReference>
<feature type="binding site" evidence="9">
    <location>
        <position position="244"/>
    </location>
    <ligand>
        <name>FMN</name>
        <dbReference type="ChEBI" id="CHEBI:58210"/>
    </ligand>
</feature>
<dbReference type="PIRSF" id="PIRSF000138">
    <property type="entry name" value="Al-hdrx_acd_dh"/>
    <property type="match status" value="1"/>
</dbReference>
<feature type="binding site" evidence="9">
    <location>
        <position position="271"/>
    </location>
    <ligand>
        <name>glyoxylate</name>
        <dbReference type="ChEBI" id="CHEBI:36655"/>
    </ligand>
</feature>
<dbReference type="PANTHER" id="PTHR10578">
    <property type="entry name" value="S -2-HYDROXY-ACID OXIDASE-RELATED"/>
    <property type="match status" value="1"/>
</dbReference>
<feature type="binding site" evidence="9">
    <location>
        <position position="35"/>
    </location>
    <ligand>
        <name>glyoxylate</name>
        <dbReference type="ChEBI" id="CHEBI:36655"/>
    </ligand>
</feature>
<evidence type="ECO:0000256" key="8">
    <source>
        <dbReference type="PIRSR" id="PIRSR000138-1"/>
    </source>
</evidence>
<feature type="binding site" evidence="9">
    <location>
        <begin position="322"/>
        <end position="323"/>
    </location>
    <ligand>
        <name>FMN</name>
        <dbReference type="ChEBI" id="CHEBI:58210"/>
    </ligand>
</feature>
<comment type="similarity">
    <text evidence="5">Belongs to the FMN-dependent alpha-hydroxy acid dehydrogenase family.</text>
</comment>
<dbReference type="Proteomes" id="UP001328107">
    <property type="component" value="Unassembled WGS sequence"/>
</dbReference>
<comment type="cofactor">
    <cofactor evidence="1">
        <name>FMN</name>
        <dbReference type="ChEBI" id="CHEBI:58210"/>
    </cofactor>
</comment>
<dbReference type="AlphaFoldDB" id="A0AAN5DG44"/>
<dbReference type="GO" id="GO:0001561">
    <property type="term" value="P:fatty acid alpha-oxidation"/>
    <property type="evidence" value="ECO:0007669"/>
    <property type="project" value="TreeGrafter"/>
</dbReference>